<protein>
    <submittedName>
        <fullName evidence="1">Uncharacterized protein</fullName>
    </submittedName>
</protein>
<organism evidence="1 2">
    <name type="scientific">Prolixibacter denitrificans</name>
    <dbReference type="NCBI Taxonomy" id="1541063"/>
    <lineage>
        <taxon>Bacteria</taxon>
        <taxon>Pseudomonadati</taxon>
        <taxon>Bacteroidota</taxon>
        <taxon>Bacteroidia</taxon>
        <taxon>Marinilabiliales</taxon>
        <taxon>Prolixibacteraceae</taxon>
        <taxon>Prolixibacter</taxon>
    </lineage>
</organism>
<comment type="caution">
    <text evidence="1">The sequence shown here is derived from an EMBL/GenBank/DDBJ whole genome shotgun (WGS) entry which is preliminary data.</text>
</comment>
<proteinExistence type="predicted"/>
<dbReference type="AlphaFoldDB" id="A0A2P8CDM8"/>
<reference evidence="1 2" key="1">
    <citation type="submission" date="2018-03" db="EMBL/GenBank/DDBJ databases">
        <title>Genomic Encyclopedia of Archaeal and Bacterial Type Strains, Phase II (KMG-II): from individual species to whole genera.</title>
        <authorList>
            <person name="Goeker M."/>
        </authorList>
    </citation>
    <scope>NUCLEOTIDE SEQUENCE [LARGE SCALE GENOMIC DNA]</scope>
    <source>
        <strain evidence="1 2">DSM 27267</strain>
    </source>
</reference>
<sequence>MEQKDSFFSTDIEIQPLNQDMSNKLTQTSCNKVVGNY</sequence>
<name>A0A2P8CDM8_9BACT</name>
<dbReference type="Proteomes" id="UP000240621">
    <property type="component" value="Unassembled WGS sequence"/>
</dbReference>
<dbReference type="EMBL" id="PYGC01000004">
    <property type="protein sequence ID" value="PSK83083.1"/>
    <property type="molecule type" value="Genomic_DNA"/>
</dbReference>
<evidence type="ECO:0000313" key="1">
    <source>
        <dbReference type="EMBL" id="PSK83083.1"/>
    </source>
</evidence>
<accession>A0A2P8CDM8</accession>
<evidence type="ECO:0000313" key="2">
    <source>
        <dbReference type="Proteomes" id="UP000240621"/>
    </source>
</evidence>
<gene>
    <name evidence="1" type="ORF">CLV93_10413</name>
</gene>